<sequence length="120" mass="13283">MAEIRAELSAGYPKLEDVAEALGTSPWTLQRRLAKQGAVFSELVDETRRELTLIYLAEQHLGLSEVAEMLGYSELSAFSRVCRRWFGAPPSRLRDGPLGQAGQGQEKLIETASTEASEWT</sequence>
<reference evidence="6 7" key="1">
    <citation type="journal article" date="2010" name="J. Bacteriol.">
        <title>Genome sequences of Oceanicola granulosus HTCC2516(T) and Oceanicola batsensis HTCC2597(TDelta).</title>
        <authorList>
            <person name="Thrash J.C."/>
            <person name="Cho J.C."/>
            <person name="Vergin K.L."/>
            <person name="Giovannoni S.J."/>
        </authorList>
    </citation>
    <scope>NUCLEOTIDE SEQUENCE [LARGE SCALE GENOMIC DNA]</scope>
    <source>
        <strain evidence="7">ATCC BAA-863 / DSM 15984 / KCTC 12145 / HTCC2597</strain>
    </source>
</reference>
<proteinExistence type="predicted"/>
<keyword evidence="2" id="KW-0238">DNA-binding</keyword>
<dbReference type="PRINTS" id="PR00032">
    <property type="entry name" value="HTHARAC"/>
</dbReference>
<accession>A3U1B3</accession>
<dbReference type="GO" id="GO:0003700">
    <property type="term" value="F:DNA-binding transcription factor activity"/>
    <property type="evidence" value="ECO:0007669"/>
    <property type="project" value="InterPro"/>
</dbReference>
<dbReference type="InterPro" id="IPR018060">
    <property type="entry name" value="HTH_AraC"/>
</dbReference>
<keyword evidence="1" id="KW-0805">Transcription regulation</keyword>
<organism evidence="6 7">
    <name type="scientific">Pseudooceanicola batsensis (strain ATCC BAA-863 / DSM 15984 / KCTC 12145 / HTCC2597)</name>
    <name type="common">Oceanicola batsensis</name>
    <dbReference type="NCBI Taxonomy" id="252305"/>
    <lineage>
        <taxon>Bacteria</taxon>
        <taxon>Pseudomonadati</taxon>
        <taxon>Pseudomonadota</taxon>
        <taxon>Alphaproteobacteria</taxon>
        <taxon>Rhodobacterales</taxon>
        <taxon>Paracoccaceae</taxon>
        <taxon>Pseudooceanicola</taxon>
    </lineage>
</organism>
<evidence type="ECO:0000256" key="1">
    <source>
        <dbReference type="ARBA" id="ARBA00023015"/>
    </source>
</evidence>
<dbReference type="PANTHER" id="PTHR47894:SF4">
    <property type="entry name" value="HTH-TYPE TRANSCRIPTIONAL REGULATOR GADX"/>
    <property type="match status" value="1"/>
</dbReference>
<dbReference type="SMART" id="SM00342">
    <property type="entry name" value="HTH_ARAC"/>
    <property type="match status" value="1"/>
</dbReference>
<dbReference type="SUPFAM" id="SSF46689">
    <property type="entry name" value="Homeodomain-like"/>
    <property type="match status" value="1"/>
</dbReference>
<dbReference type="EMBL" id="AAMO01000009">
    <property type="protein sequence ID" value="EAQ02096.1"/>
    <property type="molecule type" value="Genomic_DNA"/>
</dbReference>
<evidence type="ECO:0000313" key="6">
    <source>
        <dbReference type="EMBL" id="EAQ02096.1"/>
    </source>
</evidence>
<keyword evidence="7" id="KW-1185">Reference proteome</keyword>
<dbReference type="InterPro" id="IPR009057">
    <property type="entry name" value="Homeodomain-like_sf"/>
</dbReference>
<evidence type="ECO:0000259" key="5">
    <source>
        <dbReference type="PROSITE" id="PS01124"/>
    </source>
</evidence>
<feature type="region of interest" description="Disordered" evidence="4">
    <location>
        <begin position="90"/>
        <end position="120"/>
    </location>
</feature>
<evidence type="ECO:0000256" key="3">
    <source>
        <dbReference type="ARBA" id="ARBA00023163"/>
    </source>
</evidence>
<feature type="compositionally biased region" description="Polar residues" evidence="4">
    <location>
        <begin position="111"/>
        <end position="120"/>
    </location>
</feature>
<feature type="domain" description="HTH araC/xylS-type" evidence="5">
    <location>
        <begin position="1"/>
        <end position="96"/>
    </location>
</feature>
<comment type="caution">
    <text evidence="6">The sequence shown here is derived from an EMBL/GenBank/DDBJ whole genome shotgun (WGS) entry which is preliminary data.</text>
</comment>
<dbReference type="STRING" id="252305.OB2597_20766"/>
<dbReference type="Gene3D" id="1.10.10.60">
    <property type="entry name" value="Homeodomain-like"/>
    <property type="match status" value="1"/>
</dbReference>
<keyword evidence="3" id="KW-0804">Transcription</keyword>
<evidence type="ECO:0000256" key="2">
    <source>
        <dbReference type="ARBA" id="ARBA00023125"/>
    </source>
</evidence>
<name>A3U1B3_PSEBH</name>
<evidence type="ECO:0000313" key="7">
    <source>
        <dbReference type="Proteomes" id="UP000004318"/>
    </source>
</evidence>
<dbReference type="GO" id="GO:0005829">
    <property type="term" value="C:cytosol"/>
    <property type="evidence" value="ECO:0007669"/>
    <property type="project" value="TreeGrafter"/>
</dbReference>
<dbReference type="InterPro" id="IPR020449">
    <property type="entry name" value="Tscrpt_reg_AraC-type_HTH"/>
</dbReference>
<dbReference type="PROSITE" id="PS01124">
    <property type="entry name" value="HTH_ARAC_FAMILY_2"/>
    <property type="match status" value="1"/>
</dbReference>
<gene>
    <name evidence="6" type="ORF">OB2597_20766</name>
</gene>
<dbReference type="Pfam" id="PF12833">
    <property type="entry name" value="HTH_18"/>
    <property type="match status" value="1"/>
</dbReference>
<dbReference type="HOGENOM" id="CLU_2047275_0_0_5"/>
<dbReference type="Proteomes" id="UP000004318">
    <property type="component" value="Unassembled WGS sequence"/>
</dbReference>
<dbReference type="GO" id="GO:0000976">
    <property type="term" value="F:transcription cis-regulatory region binding"/>
    <property type="evidence" value="ECO:0007669"/>
    <property type="project" value="TreeGrafter"/>
</dbReference>
<dbReference type="AlphaFoldDB" id="A3U1B3"/>
<evidence type="ECO:0000256" key="4">
    <source>
        <dbReference type="SAM" id="MobiDB-lite"/>
    </source>
</evidence>
<protein>
    <submittedName>
        <fullName evidence="6">AraC family transcriptional regulator</fullName>
    </submittedName>
</protein>
<dbReference type="PANTHER" id="PTHR47894">
    <property type="entry name" value="HTH-TYPE TRANSCRIPTIONAL REGULATOR GADX"/>
    <property type="match status" value="1"/>
</dbReference>